<keyword evidence="2" id="KW-1185">Reference proteome</keyword>
<dbReference type="PANTHER" id="PTHR12697">
    <property type="entry name" value="PBS LYASE HEAT-LIKE PROTEIN"/>
    <property type="match status" value="1"/>
</dbReference>
<protein>
    <submittedName>
        <fullName evidence="1">HEAT repeat protein</fullName>
    </submittedName>
</protein>
<dbReference type="RefSeq" id="WP_259095998.1">
    <property type="nucleotide sequence ID" value="NZ_CP130454.1"/>
</dbReference>
<dbReference type="Proteomes" id="UP001204798">
    <property type="component" value="Unassembled WGS sequence"/>
</dbReference>
<proteinExistence type="predicted"/>
<dbReference type="SMART" id="SM00567">
    <property type="entry name" value="EZ_HEAT"/>
    <property type="match status" value="7"/>
</dbReference>
<dbReference type="SUPFAM" id="SSF48371">
    <property type="entry name" value="ARM repeat"/>
    <property type="match status" value="1"/>
</dbReference>
<dbReference type="InterPro" id="IPR004155">
    <property type="entry name" value="PBS_lyase_HEAT"/>
</dbReference>
<dbReference type="Pfam" id="PF13646">
    <property type="entry name" value="HEAT_2"/>
    <property type="match status" value="3"/>
</dbReference>
<dbReference type="PANTHER" id="PTHR12697:SF5">
    <property type="entry name" value="DEOXYHYPUSINE HYDROXYLASE"/>
    <property type="match status" value="1"/>
</dbReference>
<sequence>MPKRFSVLVIALFALAALIYFLKLPSYLPLVSPVDQALRKLAKSNEPRARLAGLLELREIAKEGAMTPLQREQVLKRLLEVATSDPDERVRSEALRLLLTFGERGKKLQEVLIQALSRSPQEATLGVEVLPQIADEGTWRRLMDVFEVEKDPTVQDRLSRILCKMPTTVWRDFCNRLGKEPQRWQIVADKLPSPTTSFRSTLVQWALSEDMNLRKGALMLLAKFPPPPQESEQLKPLASSQDKTVRALVFSVWAQSPSKALVQELRKGLADEPTIAYFASAALLKLGKLRPEEGRKLLTQPYAPLRAQGALALMPSRVKEDWLALIRALKDPNPEVVRNATIALVAKGSSGLAVVLEVYEREKSPERRAAMLAGMSGVSHPKVITALVRALRFGDWRERGSALAGLSFHKDNALPMLKQLAQSPNKRDRLAVVEALNAINTPNALKLLLQIARSEPDEQIRCEALLALSNQQVKEAIPLLADLVQKGEPSIASTAALGLTRYGEEGRKVLRRLLNSERRETRLAAAKALATLSDPFAIETLKQQASTDDLAQRITVLQLMARTGDERALRELMSFLSHDEPAVRLRARLSIYAVGKRAIPLLLQTLDSPDSRLRAESALILGALKADVAREKIASLLKDPDPQVREAAQMALSRLEEPSQ</sequence>
<dbReference type="Gene3D" id="1.25.10.10">
    <property type="entry name" value="Leucine-rich Repeat Variant"/>
    <property type="match status" value="4"/>
</dbReference>
<organism evidence="1 2">
    <name type="scientific">Candidatus Fervidibacter sacchari</name>
    <dbReference type="NCBI Taxonomy" id="1448929"/>
    <lineage>
        <taxon>Bacteria</taxon>
        <taxon>Candidatus Fervidibacterota</taxon>
        <taxon>Candidatus Fervidibacter</taxon>
    </lineage>
</organism>
<reference evidence="1 2" key="1">
    <citation type="submission" date="2022-08" db="EMBL/GenBank/DDBJ databases">
        <title>Bacterial and archaeal communities from various locations to study Microbial Dark Matter (Phase II).</title>
        <authorList>
            <person name="Stepanauskas R."/>
        </authorList>
    </citation>
    <scope>NUCLEOTIDE SEQUENCE [LARGE SCALE GENOMIC DNA]</scope>
    <source>
        <strain evidence="1 2">PD1</strain>
    </source>
</reference>
<evidence type="ECO:0000313" key="1">
    <source>
        <dbReference type="EMBL" id="MCS3919514.1"/>
    </source>
</evidence>
<comment type="caution">
    <text evidence="1">The sequence shown here is derived from an EMBL/GenBank/DDBJ whole genome shotgun (WGS) entry which is preliminary data.</text>
</comment>
<dbReference type="InterPro" id="IPR016024">
    <property type="entry name" value="ARM-type_fold"/>
</dbReference>
<gene>
    <name evidence="1" type="ORF">M2350_001927</name>
</gene>
<dbReference type="EMBL" id="JANUCP010000003">
    <property type="protein sequence ID" value="MCS3919514.1"/>
    <property type="molecule type" value="Genomic_DNA"/>
</dbReference>
<name>A0ABT2ENH1_9BACT</name>
<dbReference type="InterPro" id="IPR011989">
    <property type="entry name" value="ARM-like"/>
</dbReference>
<evidence type="ECO:0000313" key="2">
    <source>
        <dbReference type="Proteomes" id="UP001204798"/>
    </source>
</evidence>
<accession>A0ABT2ENH1</accession>